<keyword evidence="2" id="KW-1185">Reference proteome</keyword>
<name>A0ABD5TTY0_9EURY</name>
<protein>
    <recommendedName>
        <fullName evidence="3">Small CPxCG-related zinc finger protein</fullName>
    </recommendedName>
</protein>
<sequence length="41" mass="4297">MPKNVRCAECGLALLALESLGPTPLGRDECPNCGGAEFSFE</sequence>
<evidence type="ECO:0000313" key="2">
    <source>
        <dbReference type="Proteomes" id="UP001596408"/>
    </source>
</evidence>
<dbReference type="EMBL" id="JBHSXH010000009">
    <property type="protein sequence ID" value="MFC6824062.1"/>
    <property type="molecule type" value="Genomic_DNA"/>
</dbReference>
<dbReference type="AlphaFoldDB" id="A0ABD5TTY0"/>
<accession>A0ABD5TTY0</accession>
<evidence type="ECO:0000313" key="1">
    <source>
        <dbReference type="EMBL" id="MFC6824062.1"/>
    </source>
</evidence>
<dbReference type="Proteomes" id="UP001596408">
    <property type="component" value="Unassembled WGS sequence"/>
</dbReference>
<organism evidence="1 2">
    <name type="scientific">Halopelagius fulvigenes</name>
    <dbReference type="NCBI Taxonomy" id="1198324"/>
    <lineage>
        <taxon>Archaea</taxon>
        <taxon>Methanobacteriati</taxon>
        <taxon>Methanobacteriota</taxon>
        <taxon>Stenosarchaea group</taxon>
        <taxon>Halobacteria</taxon>
        <taxon>Halobacteriales</taxon>
        <taxon>Haloferacaceae</taxon>
    </lineage>
</organism>
<proteinExistence type="predicted"/>
<comment type="caution">
    <text evidence="1">The sequence shown here is derived from an EMBL/GenBank/DDBJ whole genome shotgun (WGS) entry which is preliminary data.</text>
</comment>
<evidence type="ECO:0008006" key="3">
    <source>
        <dbReference type="Google" id="ProtNLM"/>
    </source>
</evidence>
<dbReference type="RefSeq" id="WP_379692661.1">
    <property type="nucleotide sequence ID" value="NZ_JBHSXH010000009.1"/>
</dbReference>
<reference evidence="1 2" key="1">
    <citation type="journal article" date="2019" name="Int. J. Syst. Evol. Microbiol.">
        <title>The Global Catalogue of Microorganisms (GCM) 10K type strain sequencing project: providing services to taxonomists for standard genome sequencing and annotation.</title>
        <authorList>
            <consortium name="The Broad Institute Genomics Platform"/>
            <consortium name="The Broad Institute Genome Sequencing Center for Infectious Disease"/>
            <person name="Wu L."/>
            <person name="Ma J."/>
        </authorList>
    </citation>
    <scope>NUCLEOTIDE SEQUENCE [LARGE SCALE GENOMIC DNA]</scope>
    <source>
        <strain evidence="1 2">YIM 94188</strain>
    </source>
</reference>
<gene>
    <name evidence="1" type="ORF">ACFQEV_03505</name>
</gene>